<dbReference type="Gene3D" id="1.10.1760.20">
    <property type="match status" value="1"/>
</dbReference>
<dbReference type="PANTHER" id="PTHR34295:SF1">
    <property type="entry name" value="BIOTIN TRANSPORTER BIOY"/>
    <property type="match status" value="1"/>
</dbReference>
<dbReference type="AlphaFoldDB" id="A0A2A9EIE7"/>
<gene>
    <name evidence="4" type="ORF">ATJ97_0497</name>
</gene>
<accession>A0A2A9EIE7</accession>
<comment type="similarity">
    <text evidence="1 2">Belongs to the BioY family.</text>
</comment>
<keyword evidence="5" id="KW-1185">Reference proteome</keyword>
<keyword evidence="3" id="KW-1133">Transmembrane helix</keyword>
<feature type="transmembrane region" description="Helical" evidence="3">
    <location>
        <begin position="163"/>
        <end position="192"/>
    </location>
</feature>
<comment type="caution">
    <text evidence="4">The sequence shown here is derived from an EMBL/GenBank/DDBJ whole genome shotgun (WGS) entry which is preliminary data.</text>
</comment>
<proteinExistence type="inferred from homology"/>
<comment type="subcellular location">
    <subcellularLocation>
        <location evidence="2">Cell membrane</location>
        <topology evidence="2">Multi-pass membrane protein</topology>
    </subcellularLocation>
</comment>
<evidence type="ECO:0000313" key="5">
    <source>
        <dbReference type="Proteomes" id="UP000222106"/>
    </source>
</evidence>
<feature type="transmembrane region" description="Helical" evidence="3">
    <location>
        <begin position="99"/>
        <end position="121"/>
    </location>
</feature>
<name>A0A2A9EIE7_9MICO</name>
<protein>
    <recommendedName>
        <fullName evidence="2">Biotin transporter</fullName>
    </recommendedName>
</protein>
<dbReference type="PANTHER" id="PTHR34295">
    <property type="entry name" value="BIOTIN TRANSPORTER BIOY"/>
    <property type="match status" value="1"/>
</dbReference>
<dbReference type="GO" id="GO:0015225">
    <property type="term" value="F:biotin transmembrane transporter activity"/>
    <property type="evidence" value="ECO:0007669"/>
    <property type="project" value="UniProtKB-UniRule"/>
</dbReference>
<evidence type="ECO:0000256" key="2">
    <source>
        <dbReference type="PIRNR" id="PIRNR016661"/>
    </source>
</evidence>
<keyword evidence="2 3" id="KW-0472">Membrane</keyword>
<dbReference type="InterPro" id="IPR003784">
    <property type="entry name" value="BioY"/>
</dbReference>
<evidence type="ECO:0000256" key="3">
    <source>
        <dbReference type="SAM" id="Phobius"/>
    </source>
</evidence>
<keyword evidence="3" id="KW-0812">Transmembrane</keyword>
<evidence type="ECO:0000256" key="1">
    <source>
        <dbReference type="ARBA" id="ARBA00010692"/>
    </source>
</evidence>
<dbReference type="RefSeq" id="WP_098482373.1">
    <property type="nucleotide sequence ID" value="NZ_PDJI01000004.1"/>
</dbReference>
<reference evidence="4 5" key="1">
    <citation type="submission" date="2017-10" db="EMBL/GenBank/DDBJ databases">
        <title>Sequencing the genomes of 1000 actinobacteria strains.</title>
        <authorList>
            <person name="Klenk H.-P."/>
        </authorList>
    </citation>
    <scope>NUCLEOTIDE SEQUENCE [LARGE SCALE GENOMIC DNA]</scope>
    <source>
        <strain evidence="4 5">DSM 21838</strain>
    </source>
</reference>
<evidence type="ECO:0000313" key="4">
    <source>
        <dbReference type="EMBL" id="PFG38029.1"/>
    </source>
</evidence>
<dbReference type="Proteomes" id="UP000222106">
    <property type="component" value="Unassembled WGS sequence"/>
</dbReference>
<dbReference type="Pfam" id="PF02632">
    <property type="entry name" value="BioY"/>
    <property type="match status" value="1"/>
</dbReference>
<dbReference type="GO" id="GO:0005886">
    <property type="term" value="C:plasma membrane"/>
    <property type="evidence" value="ECO:0007669"/>
    <property type="project" value="UniProtKB-SubCell"/>
</dbReference>
<keyword evidence="2" id="KW-1003">Cell membrane</keyword>
<keyword evidence="2" id="KW-0813">Transport</keyword>
<dbReference type="EMBL" id="PDJI01000004">
    <property type="protein sequence ID" value="PFG38029.1"/>
    <property type="molecule type" value="Genomic_DNA"/>
</dbReference>
<organism evidence="4 5">
    <name type="scientific">Georgenia soli</name>
    <dbReference type="NCBI Taxonomy" id="638953"/>
    <lineage>
        <taxon>Bacteria</taxon>
        <taxon>Bacillati</taxon>
        <taxon>Actinomycetota</taxon>
        <taxon>Actinomycetes</taxon>
        <taxon>Micrococcales</taxon>
        <taxon>Bogoriellaceae</taxon>
        <taxon>Georgenia</taxon>
    </lineage>
</organism>
<dbReference type="PIRSF" id="PIRSF016661">
    <property type="entry name" value="BioY"/>
    <property type="match status" value="1"/>
</dbReference>
<feature type="transmembrane region" description="Helical" evidence="3">
    <location>
        <begin position="133"/>
        <end position="157"/>
    </location>
</feature>
<dbReference type="OrthoDB" id="1496139at2"/>
<sequence>MSVAVPALTAPRSLVLADVLPGARVRDAALVLTGAGLIAGIGQLAVPLPFTPVPVTLGTFAVLLVGASLGPVRGALSVLLYMALGLAGAPVYADGGSGWAMASFGYILGYLPAAALLGHLARRGADRSPWRTALGAVGASALVYVPGVVWLAVFLGVGLTEALALGVVPFLIGDVVKAVAAALVLPGAWALIGERGRPGARR</sequence>